<dbReference type="eggNOG" id="COG3921">
    <property type="taxonomic scope" value="Bacteria"/>
</dbReference>
<dbReference type="Pfam" id="PF06904">
    <property type="entry name" value="Extensin-like_C"/>
    <property type="match status" value="1"/>
</dbReference>
<dbReference type="KEGG" id="mph:MLP_36820"/>
<sequence>MSPSYSCEVSGQPISRRQLLGLGATIGLSSLAGLSGCTVTDLGLPDRPVDRARNGPTCVARASLPRFGRLASLPLVYEVNRRRSEFAIEQGFAEQLAAWLADLAELTGWDLRQLWTYGTWTDGTDRCSSWHNAGRAFDLARLRLGDGQQVSCRYDQWRTGPDRTMAAVRRRYWALAASAHKHFAYVLTYLYDDRHHNHIHLDNGRSGSAMSSFSTRSPAQVQAVQGMLTHLWDSPVEITGRYDAATRGTVATVLDGLEVSGELTDQPTWMALLDASTRRGAGPD</sequence>
<evidence type="ECO:0000313" key="3">
    <source>
        <dbReference type="Proteomes" id="UP000007947"/>
    </source>
</evidence>
<gene>
    <name evidence="2" type="ordered locus">MLP_36820</name>
</gene>
<dbReference type="AlphaFoldDB" id="F5XP56"/>
<evidence type="ECO:0000259" key="1">
    <source>
        <dbReference type="Pfam" id="PF06904"/>
    </source>
</evidence>
<dbReference type="EMBL" id="AP012204">
    <property type="protein sequence ID" value="BAK36696.1"/>
    <property type="molecule type" value="Genomic_DNA"/>
</dbReference>
<keyword evidence="3" id="KW-1185">Reference proteome</keyword>
<protein>
    <recommendedName>
        <fullName evidence="1">Extensin-like C-terminal domain-containing protein</fullName>
    </recommendedName>
</protein>
<dbReference type="Proteomes" id="UP000007947">
    <property type="component" value="Chromosome"/>
</dbReference>
<dbReference type="HOGENOM" id="CLU_969008_0_0_11"/>
<accession>F5XP56</accession>
<feature type="domain" description="Extensin-like C-terminal" evidence="1">
    <location>
        <begin position="126"/>
        <end position="205"/>
    </location>
</feature>
<dbReference type="STRING" id="1032480.MLP_36820"/>
<name>F5XP56_MICPN</name>
<organism evidence="2 3">
    <name type="scientific">Microlunatus phosphovorus (strain ATCC 700054 / DSM 10555 / JCM 9379 / NBRC 101784 / NCIMB 13414 / VKM Ac-1990 / NM-1)</name>
    <dbReference type="NCBI Taxonomy" id="1032480"/>
    <lineage>
        <taxon>Bacteria</taxon>
        <taxon>Bacillati</taxon>
        <taxon>Actinomycetota</taxon>
        <taxon>Actinomycetes</taxon>
        <taxon>Propionibacteriales</taxon>
        <taxon>Propionibacteriaceae</taxon>
        <taxon>Microlunatus</taxon>
    </lineage>
</organism>
<evidence type="ECO:0000313" key="2">
    <source>
        <dbReference type="EMBL" id="BAK36696.1"/>
    </source>
</evidence>
<reference evidence="2 3" key="1">
    <citation type="submission" date="2011-05" db="EMBL/GenBank/DDBJ databases">
        <title>Whole genome sequence of Microlunatus phosphovorus NM-1.</title>
        <authorList>
            <person name="Hosoyama A."/>
            <person name="Sasaki K."/>
            <person name="Harada T."/>
            <person name="Igarashi R."/>
            <person name="Kawakoshi A."/>
            <person name="Sasagawa M."/>
            <person name="Fukada J."/>
            <person name="Nakamura S."/>
            <person name="Katano Y."/>
            <person name="Hanada S."/>
            <person name="Kamagata Y."/>
            <person name="Nakamura N."/>
            <person name="Yamazaki S."/>
            <person name="Fujita N."/>
        </authorList>
    </citation>
    <scope>NUCLEOTIDE SEQUENCE [LARGE SCALE GENOMIC DNA]</scope>
    <source>
        <strain evidence="3">ATCC 700054 / DSM 10555 / JCM 9379 / NBRC 101784 / NCIMB 13414 / VKM Ac-1990 / NM-1</strain>
    </source>
</reference>
<dbReference type="InterPro" id="IPR009683">
    <property type="entry name" value="Extensin-like_C"/>
</dbReference>
<proteinExistence type="predicted"/>